<evidence type="ECO:0000313" key="3">
    <source>
        <dbReference type="Proteomes" id="UP000317494"/>
    </source>
</evidence>
<dbReference type="InterPro" id="IPR014710">
    <property type="entry name" value="RmlC-like_jellyroll"/>
</dbReference>
<sequence length="130" mass="14901">MTMVGRYTPTNASLDSTSEWKVEIDSAQKVPWIPINMSKVDKIHYPLFEQYCKPFKVTLNKGDMLCLPSLWHHHVQQASTPLSGFTAAIAVNYWYDMGFDIKHACYMLVRNLSKQLHLCDTSSEEDGNDE</sequence>
<reference evidence="2 3" key="1">
    <citation type="journal article" date="2019" name="Sci. Rep.">
        <title>Comparative genomics of chytrid fungi reveal insights into the obligate biotrophic and pathogenic lifestyle of Synchytrium endobioticum.</title>
        <authorList>
            <person name="van de Vossenberg B.T.L.H."/>
            <person name="Warris S."/>
            <person name="Nguyen H.D.T."/>
            <person name="van Gent-Pelzer M.P.E."/>
            <person name="Joly D.L."/>
            <person name="van de Geest H.C."/>
            <person name="Bonants P.J.M."/>
            <person name="Smith D.S."/>
            <person name="Levesque C.A."/>
            <person name="van der Lee T.A.J."/>
        </authorList>
    </citation>
    <scope>NUCLEOTIDE SEQUENCE [LARGE SCALE GENOMIC DNA]</scope>
    <source>
        <strain evidence="2 3">MB42</strain>
    </source>
</reference>
<evidence type="ECO:0000259" key="1">
    <source>
        <dbReference type="PROSITE" id="PS51184"/>
    </source>
</evidence>
<proteinExistence type="predicted"/>
<keyword evidence="3" id="KW-1185">Reference proteome</keyword>
<dbReference type="PROSITE" id="PS51184">
    <property type="entry name" value="JMJC"/>
    <property type="match status" value="1"/>
</dbReference>
<dbReference type="Pfam" id="PF13621">
    <property type="entry name" value="Cupin_8"/>
    <property type="match status" value="1"/>
</dbReference>
<dbReference type="VEuPathDB" id="FungiDB:SeMB42_g02950"/>
<dbReference type="Proteomes" id="UP000317494">
    <property type="component" value="Unassembled WGS sequence"/>
</dbReference>
<dbReference type="SUPFAM" id="SSF51197">
    <property type="entry name" value="Clavaminate synthase-like"/>
    <property type="match status" value="1"/>
</dbReference>
<dbReference type="EMBL" id="QEAN01000098">
    <property type="protein sequence ID" value="TPX48524.1"/>
    <property type="molecule type" value="Genomic_DNA"/>
</dbReference>
<dbReference type="AlphaFoldDB" id="A0A507DAE3"/>
<gene>
    <name evidence="2" type="ORF">SeMB42_g02950</name>
</gene>
<evidence type="ECO:0000313" key="2">
    <source>
        <dbReference type="EMBL" id="TPX48524.1"/>
    </source>
</evidence>
<dbReference type="InterPro" id="IPR041667">
    <property type="entry name" value="Cupin_8"/>
</dbReference>
<feature type="domain" description="JmjC" evidence="1">
    <location>
        <begin position="1"/>
        <end position="110"/>
    </location>
</feature>
<accession>A0A507DAE3</accession>
<dbReference type="InterPro" id="IPR003347">
    <property type="entry name" value="JmjC_dom"/>
</dbReference>
<dbReference type="PANTHER" id="PTHR12461">
    <property type="entry name" value="HYPOXIA-INDUCIBLE FACTOR 1 ALPHA INHIBITOR-RELATED"/>
    <property type="match status" value="1"/>
</dbReference>
<organism evidence="2 3">
    <name type="scientific">Synchytrium endobioticum</name>
    <dbReference type="NCBI Taxonomy" id="286115"/>
    <lineage>
        <taxon>Eukaryota</taxon>
        <taxon>Fungi</taxon>
        <taxon>Fungi incertae sedis</taxon>
        <taxon>Chytridiomycota</taxon>
        <taxon>Chytridiomycota incertae sedis</taxon>
        <taxon>Chytridiomycetes</taxon>
        <taxon>Synchytriales</taxon>
        <taxon>Synchytriaceae</taxon>
        <taxon>Synchytrium</taxon>
    </lineage>
</organism>
<dbReference type="STRING" id="286115.A0A507DAE3"/>
<name>A0A507DAE3_9FUNG</name>
<dbReference type="Gene3D" id="2.60.120.10">
    <property type="entry name" value="Jelly Rolls"/>
    <property type="match status" value="1"/>
</dbReference>
<protein>
    <recommendedName>
        <fullName evidence="1">JmjC domain-containing protein</fullName>
    </recommendedName>
</protein>
<comment type="caution">
    <text evidence="2">The sequence shown here is derived from an EMBL/GenBank/DDBJ whole genome shotgun (WGS) entry which is preliminary data.</text>
</comment>
<dbReference type="PANTHER" id="PTHR12461:SF99">
    <property type="entry name" value="BIFUNCTIONAL PEPTIDASE AND (3S)-LYSYL HYDROXYLASE JMJD7"/>
    <property type="match status" value="1"/>
</dbReference>